<sequence>MTEASEPQPKSSPAADSPASTAVAAVDPAAGQGNDAAPPTPQPEHQPNAVVLPDQPPAVPDCLNCGHPVALLYCPNCGQSLRDVRVSISSLVMDFLGDAFTFDSKLFRSMRPLFLKPGFLTREFMRGRRAQYIPPLRMYLFFSILFFLTINLTRDSNIDPHADAPAAKALMIVTGYEELPSDLRKTNANQAAVMVEQQAHAEFNQTRAALGLNPIELGTDPNILAEQETEPEANEAAETYEIAFERYEERMERVAALRDGTFKLNSHIRITRGFEKSEDAWKKWLEDKVDDQVARLKHMDPDTFYATLIDTFFKLLPNVMFVLMPLFAFFLKVVYLRRDPLYIDHLITAFHFHAFVFCFLSLVILGLAVFDNLVLNVFGLLGALGAIHLYLYLMLKCIYGQSHLKTLLKFILLWLIYGMTLNLAMGTALISSIFMI</sequence>
<feature type="transmembrane region" description="Helical" evidence="2">
    <location>
        <begin position="346"/>
        <end position="367"/>
    </location>
</feature>
<gene>
    <name evidence="3" type="ORF">J3U88_10980</name>
</gene>
<dbReference type="AlphaFoldDB" id="A0A8J7U557"/>
<protein>
    <submittedName>
        <fullName evidence="3">DUF3667 domain-containing protein</fullName>
    </submittedName>
</protein>
<evidence type="ECO:0000313" key="3">
    <source>
        <dbReference type="EMBL" id="MBO1318981.1"/>
    </source>
</evidence>
<dbReference type="RefSeq" id="WP_207858802.1">
    <property type="nucleotide sequence ID" value="NZ_JAFREP010000008.1"/>
</dbReference>
<dbReference type="EMBL" id="JAFREP010000008">
    <property type="protein sequence ID" value="MBO1318981.1"/>
    <property type="molecule type" value="Genomic_DNA"/>
</dbReference>
<feature type="transmembrane region" description="Helical" evidence="2">
    <location>
        <begin position="315"/>
        <end position="334"/>
    </location>
</feature>
<proteinExistence type="predicted"/>
<name>A0A8J7U557_9BACT</name>
<evidence type="ECO:0000313" key="4">
    <source>
        <dbReference type="Proteomes" id="UP000664417"/>
    </source>
</evidence>
<reference evidence="3" key="1">
    <citation type="submission" date="2021-03" db="EMBL/GenBank/DDBJ databases">
        <authorList>
            <person name="Wang G."/>
        </authorList>
    </citation>
    <scope>NUCLEOTIDE SEQUENCE</scope>
    <source>
        <strain evidence="3">KCTC 12899</strain>
    </source>
</reference>
<keyword evidence="2" id="KW-0812">Transmembrane</keyword>
<keyword evidence="4" id="KW-1185">Reference proteome</keyword>
<dbReference type="Proteomes" id="UP000664417">
    <property type="component" value="Unassembled WGS sequence"/>
</dbReference>
<feature type="transmembrane region" description="Helical" evidence="2">
    <location>
        <begin position="373"/>
        <end position="395"/>
    </location>
</feature>
<accession>A0A8J7U557</accession>
<keyword evidence="2" id="KW-1133">Transmembrane helix</keyword>
<feature type="transmembrane region" description="Helical" evidence="2">
    <location>
        <begin position="136"/>
        <end position="153"/>
    </location>
</feature>
<keyword evidence="2" id="KW-0472">Membrane</keyword>
<dbReference type="Pfam" id="PF12412">
    <property type="entry name" value="DUF3667"/>
    <property type="match status" value="1"/>
</dbReference>
<feature type="region of interest" description="Disordered" evidence="1">
    <location>
        <begin position="1"/>
        <end position="53"/>
    </location>
</feature>
<evidence type="ECO:0000256" key="2">
    <source>
        <dbReference type="SAM" id="Phobius"/>
    </source>
</evidence>
<feature type="compositionally biased region" description="Low complexity" evidence="1">
    <location>
        <begin position="11"/>
        <end position="30"/>
    </location>
</feature>
<comment type="caution">
    <text evidence="3">The sequence shown here is derived from an EMBL/GenBank/DDBJ whole genome shotgun (WGS) entry which is preliminary data.</text>
</comment>
<dbReference type="InterPro" id="IPR022134">
    <property type="entry name" value="DUF3667"/>
</dbReference>
<evidence type="ECO:0000256" key="1">
    <source>
        <dbReference type="SAM" id="MobiDB-lite"/>
    </source>
</evidence>
<feature type="transmembrane region" description="Helical" evidence="2">
    <location>
        <begin position="407"/>
        <end position="434"/>
    </location>
</feature>
<organism evidence="3 4">
    <name type="scientific">Acanthopleuribacter pedis</name>
    <dbReference type="NCBI Taxonomy" id="442870"/>
    <lineage>
        <taxon>Bacteria</taxon>
        <taxon>Pseudomonadati</taxon>
        <taxon>Acidobacteriota</taxon>
        <taxon>Holophagae</taxon>
        <taxon>Acanthopleuribacterales</taxon>
        <taxon>Acanthopleuribacteraceae</taxon>
        <taxon>Acanthopleuribacter</taxon>
    </lineage>
</organism>